<gene>
    <name evidence="2" type="ORF">FB466_1735</name>
</gene>
<dbReference type="NCBIfam" id="TIGR00702">
    <property type="entry name" value="YcaO-type kinase domain"/>
    <property type="match status" value="1"/>
</dbReference>
<dbReference type="PROSITE" id="PS51664">
    <property type="entry name" value="YCAO"/>
    <property type="match status" value="1"/>
</dbReference>
<name>A0A543HYR0_9MICO</name>
<dbReference type="EMBL" id="VFPN01000002">
    <property type="protein sequence ID" value="TQM63472.1"/>
    <property type="molecule type" value="Genomic_DNA"/>
</dbReference>
<evidence type="ECO:0000259" key="1">
    <source>
        <dbReference type="PROSITE" id="PS51664"/>
    </source>
</evidence>
<dbReference type="RefSeq" id="WP_170206081.1">
    <property type="nucleotide sequence ID" value="NZ_BAAAYS010000011.1"/>
</dbReference>
<evidence type="ECO:0000313" key="2">
    <source>
        <dbReference type="EMBL" id="TQM63472.1"/>
    </source>
</evidence>
<dbReference type="Gene3D" id="3.30.40.250">
    <property type="match status" value="1"/>
</dbReference>
<feature type="domain" description="YcaO" evidence="1">
    <location>
        <begin position="339"/>
        <end position="714"/>
    </location>
</feature>
<dbReference type="Pfam" id="PF02624">
    <property type="entry name" value="YcaO"/>
    <property type="match status" value="1"/>
</dbReference>
<dbReference type="Gene3D" id="3.30.1330.230">
    <property type="match status" value="1"/>
</dbReference>
<protein>
    <submittedName>
        <fullName evidence="2">Thiazole/oxazole-forming peptide maturase SagD family component</fullName>
    </submittedName>
</protein>
<organism evidence="2 3">
    <name type="scientific">Klugiella xanthotipulae</name>
    <dbReference type="NCBI Taxonomy" id="244735"/>
    <lineage>
        <taxon>Bacteria</taxon>
        <taxon>Bacillati</taxon>
        <taxon>Actinomycetota</taxon>
        <taxon>Actinomycetes</taxon>
        <taxon>Micrococcales</taxon>
        <taxon>Microbacteriaceae</taxon>
        <taxon>Klugiella</taxon>
    </lineage>
</organism>
<keyword evidence="3" id="KW-1185">Reference proteome</keyword>
<accession>A0A543HYR0</accession>
<evidence type="ECO:0000313" key="3">
    <source>
        <dbReference type="Proteomes" id="UP000318331"/>
    </source>
</evidence>
<dbReference type="AlphaFoldDB" id="A0A543HYR0"/>
<dbReference type="Gene3D" id="3.30.160.660">
    <property type="match status" value="1"/>
</dbReference>
<dbReference type="InterPro" id="IPR003776">
    <property type="entry name" value="YcaO-like_dom"/>
</dbReference>
<dbReference type="PANTHER" id="PTHR37809">
    <property type="entry name" value="RIBOSOMAL PROTEIN S12 METHYLTHIOTRANSFERASE ACCESSORY FACTOR YCAO"/>
    <property type="match status" value="1"/>
</dbReference>
<reference evidence="2 3" key="1">
    <citation type="submission" date="2019-06" db="EMBL/GenBank/DDBJ databases">
        <title>Sequencing the genomes of 1000 actinobacteria strains.</title>
        <authorList>
            <person name="Klenk H.-P."/>
        </authorList>
    </citation>
    <scope>NUCLEOTIDE SEQUENCE [LARGE SCALE GENOMIC DNA]</scope>
    <source>
        <strain evidence="2 3">DSM 18031</strain>
    </source>
</reference>
<dbReference type="Proteomes" id="UP000318331">
    <property type="component" value="Unassembled WGS sequence"/>
</dbReference>
<comment type="caution">
    <text evidence="2">The sequence shown here is derived from an EMBL/GenBank/DDBJ whole genome shotgun (WGS) entry which is preliminary data.</text>
</comment>
<proteinExistence type="predicted"/>
<sequence length="714" mass="77666">MKRKTDVLTRNPHYQFIDLSPDRGVAIVKNDVEVQQVHGAAAEILRWSGTLDAVAIADQTLFPLAEIYGTLAALESGRILVPEGLPPQSAGDTELERAQLQSELTHLSESLARGATPVRVVVLGDYLDTAAQGERQPGHPVVYVGSINQRFFMGPCATADTPDALANLTFWVKFNDRAHQMGGTRLPTSSGNGVVALPVAEIRRLVADELARYYAGEAPLTGSSLLAADGTCGRHFFQNALGAAPDDRGAADLPTPASIRIDLSAAHTDAVGRTVTPEEFLAAHRHLVSPLTGPVVSLERAVENSPEDPVQIFFSGHNWAVSDTKPEVLKRSLRSTSGGKGLTAAQAEAGAVGEALERLSAIAFGTERRVQRRFTDLENAIAPQRIQLFSERQFDERIERNAVANMYNWIPERFDPDALIDYTPIWSATEDSVAWLPTSACYFMFPSGALPAAAIDPVGKRFAKADSNGVAAGATAGDAAFQGMLELIERDAVAVWWYNRLHRPEIRIDDLGDAQLTRAQGWLNAHGRDLWLLDLTHDLGVPVVAAVSVSHHPVNGSDHIMLGFGAHTDPVLAARRAVSEVFQFYFSTPLAVRSGEVHNIPNLNDAMDWLVTQRLADHPHLQPDASAPSAPRDGDLRPNADSLIRLLTAVGLRPYFLDLTRPELGINVVRSIVPGLRSWWQRFAPGRLFSVPVSLGWQLSETDEGEVNPRAMFF</sequence>
<dbReference type="PANTHER" id="PTHR37809:SF1">
    <property type="entry name" value="RIBOSOMAL PROTEIN S12 METHYLTHIOTRANSFERASE ACCESSORY FACTOR YCAO"/>
    <property type="match status" value="1"/>
</dbReference>